<sequence>MGNNIPFSFSDVKHGGNCKKKLGIGKFLKTLKRDLKRSSGTTKNNKNRLTHNLNNIPRRLVREF</sequence>
<keyword evidence="2" id="KW-1185">Reference proteome</keyword>
<name>A0AAN9AFK7_HALRR</name>
<dbReference type="Proteomes" id="UP001381693">
    <property type="component" value="Unassembled WGS sequence"/>
</dbReference>
<evidence type="ECO:0000313" key="2">
    <source>
        <dbReference type="Proteomes" id="UP001381693"/>
    </source>
</evidence>
<dbReference type="AlphaFoldDB" id="A0AAN9AFK7"/>
<proteinExistence type="predicted"/>
<organism evidence="1 2">
    <name type="scientific">Halocaridina rubra</name>
    <name type="common">Hawaiian red shrimp</name>
    <dbReference type="NCBI Taxonomy" id="373956"/>
    <lineage>
        <taxon>Eukaryota</taxon>
        <taxon>Metazoa</taxon>
        <taxon>Ecdysozoa</taxon>
        <taxon>Arthropoda</taxon>
        <taxon>Crustacea</taxon>
        <taxon>Multicrustacea</taxon>
        <taxon>Malacostraca</taxon>
        <taxon>Eumalacostraca</taxon>
        <taxon>Eucarida</taxon>
        <taxon>Decapoda</taxon>
        <taxon>Pleocyemata</taxon>
        <taxon>Caridea</taxon>
        <taxon>Atyoidea</taxon>
        <taxon>Atyidae</taxon>
        <taxon>Halocaridina</taxon>
    </lineage>
</organism>
<evidence type="ECO:0000313" key="1">
    <source>
        <dbReference type="EMBL" id="KAK7085765.1"/>
    </source>
</evidence>
<dbReference type="EMBL" id="JAXCGZ010000603">
    <property type="protein sequence ID" value="KAK7085765.1"/>
    <property type="molecule type" value="Genomic_DNA"/>
</dbReference>
<accession>A0AAN9AFK7</accession>
<comment type="caution">
    <text evidence="1">The sequence shown here is derived from an EMBL/GenBank/DDBJ whole genome shotgun (WGS) entry which is preliminary data.</text>
</comment>
<reference evidence="1 2" key="1">
    <citation type="submission" date="2023-11" db="EMBL/GenBank/DDBJ databases">
        <title>Halocaridina rubra genome assembly.</title>
        <authorList>
            <person name="Smith C."/>
        </authorList>
    </citation>
    <scope>NUCLEOTIDE SEQUENCE [LARGE SCALE GENOMIC DNA]</scope>
    <source>
        <strain evidence="1">EP-1</strain>
        <tissue evidence="1">Whole</tissue>
    </source>
</reference>
<protein>
    <submittedName>
        <fullName evidence="1">Uncharacterized protein</fullName>
    </submittedName>
</protein>
<gene>
    <name evidence="1" type="ORF">SK128_018132</name>
</gene>